<gene>
    <name evidence="1" type="ORF">MLD38_005682</name>
</gene>
<evidence type="ECO:0000313" key="2">
    <source>
        <dbReference type="Proteomes" id="UP001057402"/>
    </source>
</evidence>
<proteinExistence type="predicted"/>
<name>A0ACB9RTW2_9MYRT</name>
<sequence>MFNLFSLCALLRLGLGKQVIIMVWHTSLSSWYNLPELRPKSDQHKVVSRCSITEYMGIFREICMDACKGWGTELARKGVCLHEDASELAILEKIKDAYDCALEEHLNAGRRYEEALKVKPDFFEASVALGQQEFEQAQGSNVMRQFKLGTRCSKLRSGKRGVPPLFRRQTSGLHHALENS</sequence>
<protein>
    <submittedName>
        <fullName evidence="1">Uncharacterized protein</fullName>
    </submittedName>
</protein>
<comment type="caution">
    <text evidence="1">The sequence shown here is derived from an EMBL/GenBank/DDBJ whole genome shotgun (WGS) entry which is preliminary data.</text>
</comment>
<accession>A0ACB9RTW2</accession>
<evidence type="ECO:0000313" key="1">
    <source>
        <dbReference type="EMBL" id="KAI4379372.1"/>
    </source>
</evidence>
<keyword evidence="2" id="KW-1185">Reference proteome</keyword>
<dbReference type="Proteomes" id="UP001057402">
    <property type="component" value="Chromosome 3"/>
</dbReference>
<dbReference type="EMBL" id="CM042882">
    <property type="protein sequence ID" value="KAI4379372.1"/>
    <property type="molecule type" value="Genomic_DNA"/>
</dbReference>
<reference evidence="2" key="1">
    <citation type="journal article" date="2023" name="Front. Plant Sci.">
        <title>Chromosomal-level genome assembly of Melastoma candidum provides insights into trichome evolution.</title>
        <authorList>
            <person name="Zhong Y."/>
            <person name="Wu W."/>
            <person name="Sun C."/>
            <person name="Zou P."/>
            <person name="Liu Y."/>
            <person name="Dai S."/>
            <person name="Zhou R."/>
        </authorList>
    </citation>
    <scope>NUCLEOTIDE SEQUENCE [LARGE SCALE GENOMIC DNA]</scope>
</reference>
<organism evidence="1 2">
    <name type="scientific">Melastoma candidum</name>
    <dbReference type="NCBI Taxonomy" id="119954"/>
    <lineage>
        <taxon>Eukaryota</taxon>
        <taxon>Viridiplantae</taxon>
        <taxon>Streptophyta</taxon>
        <taxon>Embryophyta</taxon>
        <taxon>Tracheophyta</taxon>
        <taxon>Spermatophyta</taxon>
        <taxon>Magnoliopsida</taxon>
        <taxon>eudicotyledons</taxon>
        <taxon>Gunneridae</taxon>
        <taxon>Pentapetalae</taxon>
        <taxon>rosids</taxon>
        <taxon>malvids</taxon>
        <taxon>Myrtales</taxon>
        <taxon>Melastomataceae</taxon>
        <taxon>Melastomatoideae</taxon>
        <taxon>Melastomateae</taxon>
        <taxon>Melastoma</taxon>
    </lineage>
</organism>